<keyword evidence="2" id="KW-0288">FMN</keyword>
<evidence type="ECO:0000313" key="5">
    <source>
        <dbReference type="EMBL" id="MXP48301.1"/>
    </source>
</evidence>
<comment type="caution">
    <text evidence="5">The sequence shown here is derived from an EMBL/GenBank/DDBJ whole genome shotgun (WGS) entry which is preliminary data.</text>
</comment>
<name>A0A6I4V4K6_9SPHN</name>
<evidence type="ECO:0000313" key="6">
    <source>
        <dbReference type="Proteomes" id="UP000471435"/>
    </source>
</evidence>
<dbReference type="CDD" id="cd00130">
    <property type="entry name" value="PAS"/>
    <property type="match status" value="1"/>
</dbReference>
<dbReference type="RefSeq" id="WP_160731495.1">
    <property type="nucleotide sequence ID" value="NZ_WTYP01000002.1"/>
</dbReference>
<dbReference type="AlphaFoldDB" id="A0A6I4V4K6"/>
<dbReference type="SUPFAM" id="SSF55785">
    <property type="entry name" value="PYP-like sensor domain (PAS domain)"/>
    <property type="match status" value="1"/>
</dbReference>
<gene>
    <name evidence="5" type="ORF">GRI43_12970</name>
</gene>
<dbReference type="NCBIfam" id="TIGR00229">
    <property type="entry name" value="sensory_box"/>
    <property type="match status" value="1"/>
</dbReference>
<dbReference type="PROSITE" id="PS50112">
    <property type="entry name" value="PAS"/>
    <property type="match status" value="1"/>
</dbReference>
<dbReference type="OrthoDB" id="7991996at2"/>
<dbReference type="InterPro" id="IPR000014">
    <property type="entry name" value="PAS"/>
</dbReference>
<dbReference type="Gene3D" id="3.30.450.20">
    <property type="entry name" value="PAS domain"/>
    <property type="match status" value="1"/>
</dbReference>
<dbReference type="PANTHER" id="PTHR47429">
    <property type="entry name" value="PROTEIN TWIN LOV 1"/>
    <property type="match status" value="1"/>
</dbReference>
<dbReference type="PANTHER" id="PTHR47429:SF2">
    <property type="entry name" value="PROTEIN TWIN LOV 1"/>
    <property type="match status" value="1"/>
</dbReference>
<evidence type="ECO:0000256" key="3">
    <source>
        <dbReference type="ARBA" id="ARBA00022991"/>
    </source>
</evidence>
<protein>
    <submittedName>
        <fullName evidence="5">PAS domain-containing protein</fullName>
    </submittedName>
</protein>
<evidence type="ECO:0000259" key="4">
    <source>
        <dbReference type="PROSITE" id="PS50112"/>
    </source>
</evidence>
<proteinExistence type="predicted"/>
<dbReference type="Pfam" id="PF13426">
    <property type="entry name" value="PAS_9"/>
    <property type="match status" value="1"/>
</dbReference>
<accession>A0A6I4V4K6</accession>
<reference evidence="5 6" key="1">
    <citation type="submission" date="2019-12" db="EMBL/GenBank/DDBJ databases">
        <title>Genomic-based taxomic classification of the family Erythrobacteraceae.</title>
        <authorList>
            <person name="Xu L."/>
        </authorList>
    </citation>
    <scope>NUCLEOTIDE SEQUENCE [LARGE SCALE GENOMIC DNA]</scope>
    <source>
        <strain evidence="5 6">SW-109</strain>
    </source>
</reference>
<keyword evidence="3" id="KW-0157">Chromophore</keyword>
<dbReference type="Proteomes" id="UP000471435">
    <property type="component" value="Unassembled WGS sequence"/>
</dbReference>
<keyword evidence="6" id="KW-1185">Reference proteome</keyword>
<organism evidence="5 6">
    <name type="scientific">Pontixanthobacter luteolus</name>
    <dbReference type="NCBI Taxonomy" id="295089"/>
    <lineage>
        <taxon>Bacteria</taxon>
        <taxon>Pseudomonadati</taxon>
        <taxon>Pseudomonadota</taxon>
        <taxon>Alphaproteobacteria</taxon>
        <taxon>Sphingomonadales</taxon>
        <taxon>Erythrobacteraceae</taxon>
        <taxon>Pontixanthobacter</taxon>
    </lineage>
</organism>
<sequence length="181" mass="19735">MTDSLPAHDLPSGILDLLESSKIALTIADAAVDDLPIIAANQPFYDLCGYEPDEVLGRNCRFLQPAGGGGPVRKRLRDLLTDPGKNDGRFALANERKDGTAFLNLVYITKLRENGAVRYFLGSQFDAGRFEPDADRYYREALSSDLRKLGQIGGEMGLVMLGNYDTLASSHALIAQAKLDD</sequence>
<feature type="domain" description="PAS" evidence="4">
    <location>
        <begin position="17"/>
        <end position="65"/>
    </location>
</feature>
<dbReference type="InterPro" id="IPR035965">
    <property type="entry name" value="PAS-like_dom_sf"/>
</dbReference>
<keyword evidence="1" id="KW-0285">Flavoprotein</keyword>
<evidence type="ECO:0000256" key="2">
    <source>
        <dbReference type="ARBA" id="ARBA00022643"/>
    </source>
</evidence>
<evidence type="ECO:0000256" key="1">
    <source>
        <dbReference type="ARBA" id="ARBA00022630"/>
    </source>
</evidence>
<dbReference type="EMBL" id="WTYP01000002">
    <property type="protein sequence ID" value="MXP48301.1"/>
    <property type="molecule type" value="Genomic_DNA"/>
</dbReference>